<keyword evidence="2" id="KW-1185">Reference proteome</keyword>
<protein>
    <submittedName>
        <fullName evidence="1">Uncharacterized protein</fullName>
    </submittedName>
</protein>
<reference evidence="1" key="1">
    <citation type="journal article" date="2022" name="Int. J. Syst. Evol. Microbiol.">
        <title>Apilactobacillus apisilvae sp. nov., Nicolia spurrieriana gen. nov. sp. nov., Bombilactobacillus folatiphilus sp. nov. and Bombilactobacillus thymidiniphilus sp. nov., four new lactic acid bacterial isolates from stingless bees Tetragonula carbonaria and Austroplebeia australis.</title>
        <authorList>
            <person name="Oliphant S.A."/>
            <person name="Watson-Haigh N.S."/>
            <person name="Sumby K.M."/>
            <person name="Gardner J."/>
            <person name="Groom S."/>
            <person name="Jiranek V."/>
        </authorList>
    </citation>
    <scope>NUCLEOTIDE SEQUENCE</scope>
    <source>
        <strain evidence="1">SG4_D2</strain>
    </source>
</reference>
<accession>A0ABY4P9D6</accession>
<dbReference type="EMBL" id="CP093366">
    <property type="protein sequence ID" value="UQS82237.1"/>
    <property type="molecule type" value="Genomic_DNA"/>
</dbReference>
<evidence type="ECO:0000313" key="1">
    <source>
        <dbReference type="EMBL" id="UQS82237.1"/>
    </source>
</evidence>
<gene>
    <name evidence="1" type="ORF">MOO45_00655</name>
</gene>
<sequence>MKCKREALQWNISYLGKIQPKDVNESAIALGGTLINVHRHNKKIAFELIDEDTKLVETIYTSPDYFVQKIEGLDTRLKLLEQIIENGQKPQAAFFVSVSPTENGLICYLYQENHIRILHNARILKLTEYIGYYNKLI</sequence>
<evidence type="ECO:0000313" key="2">
    <source>
        <dbReference type="Proteomes" id="UP000831495"/>
    </source>
</evidence>
<name>A0ABY4P9D6_9LACO</name>
<dbReference type="Proteomes" id="UP000831495">
    <property type="component" value="Chromosome"/>
</dbReference>
<dbReference type="RefSeq" id="WP_249514507.1">
    <property type="nucleotide sequence ID" value="NZ_CP093366.1"/>
</dbReference>
<proteinExistence type="predicted"/>
<organism evidence="1 2">
    <name type="scientific">Bombilactobacillus folatiphilus</name>
    <dbReference type="NCBI Taxonomy" id="2923362"/>
    <lineage>
        <taxon>Bacteria</taxon>
        <taxon>Bacillati</taxon>
        <taxon>Bacillota</taxon>
        <taxon>Bacilli</taxon>
        <taxon>Lactobacillales</taxon>
        <taxon>Lactobacillaceae</taxon>
        <taxon>Bombilactobacillus</taxon>
    </lineage>
</organism>